<dbReference type="InterPro" id="IPR011006">
    <property type="entry name" value="CheY-like_superfamily"/>
</dbReference>
<organism evidence="4 5">
    <name type="scientific">Dyadobacter chenhuakuii</name>
    <dbReference type="NCBI Taxonomy" id="2909339"/>
    <lineage>
        <taxon>Bacteria</taxon>
        <taxon>Pseudomonadati</taxon>
        <taxon>Bacteroidota</taxon>
        <taxon>Cytophagia</taxon>
        <taxon>Cytophagales</taxon>
        <taxon>Spirosomataceae</taxon>
        <taxon>Dyadobacter</taxon>
    </lineage>
</organism>
<evidence type="ECO:0000259" key="2">
    <source>
        <dbReference type="PROSITE" id="PS50110"/>
    </source>
</evidence>
<gene>
    <name evidence="4" type="ORF">L0661_01895</name>
</gene>
<dbReference type="SUPFAM" id="SSF52172">
    <property type="entry name" value="CheY-like"/>
    <property type="match status" value="1"/>
</dbReference>
<dbReference type="AlphaFoldDB" id="A0A9X1Q9X5"/>
<sequence length="263" mass="30619">MSHVTLYNIKDIMINALIIDDEIKARHILANYLETMIPEEMTIRQARSVDQAVEVMKTFKPGLIFLDVEMPGKFGFELLAGRKNPDFDIIFITAFNKYAIQAIRFSALDYLLKPICVEELRSAIERHIEKVKEKNARPSQVLLDNLMDNIKKKEIKDFRLAVPSSEGVFFFMLDEILRLEADKNYTSIHLVGKRPFVSSKTLKHFDEMLADFNFIRTHKSHLVNSRYIKQVSHNSQYVLLSDGSQVEVSRRKKEEVQQQLNLR</sequence>
<keyword evidence="1" id="KW-0597">Phosphoprotein</keyword>
<dbReference type="Pfam" id="PF00072">
    <property type="entry name" value="Response_reg"/>
    <property type="match status" value="1"/>
</dbReference>
<dbReference type="SMART" id="SM00850">
    <property type="entry name" value="LytTR"/>
    <property type="match status" value="1"/>
</dbReference>
<dbReference type="GO" id="GO:0000156">
    <property type="term" value="F:phosphorelay response regulator activity"/>
    <property type="evidence" value="ECO:0007669"/>
    <property type="project" value="InterPro"/>
</dbReference>
<keyword evidence="4" id="KW-0238">DNA-binding</keyword>
<dbReference type="InterPro" id="IPR046947">
    <property type="entry name" value="LytR-like"/>
</dbReference>
<evidence type="ECO:0000256" key="1">
    <source>
        <dbReference type="PROSITE-ProRule" id="PRU00169"/>
    </source>
</evidence>
<evidence type="ECO:0000259" key="3">
    <source>
        <dbReference type="PROSITE" id="PS50930"/>
    </source>
</evidence>
<reference evidence="4" key="1">
    <citation type="submission" date="2022-01" db="EMBL/GenBank/DDBJ databases">
        <title>Novel species in genus Dyadobacter.</title>
        <authorList>
            <person name="Ma C."/>
        </authorList>
    </citation>
    <scope>NUCLEOTIDE SEQUENCE</scope>
    <source>
        <strain evidence="4">CY357</strain>
    </source>
</reference>
<dbReference type="PANTHER" id="PTHR37299:SF1">
    <property type="entry name" value="STAGE 0 SPORULATION PROTEIN A HOMOLOG"/>
    <property type="match status" value="1"/>
</dbReference>
<feature type="domain" description="HTH LytTR-type" evidence="3">
    <location>
        <begin position="160"/>
        <end position="262"/>
    </location>
</feature>
<dbReference type="PROSITE" id="PS50110">
    <property type="entry name" value="RESPONSE_REGULATORY"/>
    <property type="match status" value="1"/>
</dbReference>
<dbReference type="GO" id="GO:0003677">
    <property type="term" value="F:DNA binding"/>
    <property type="evidence" value="ECO:0007669"/>
    <property type="project" value="UniProtKB-KW"/>
</dbReference>
<feature type="domain" description="Response regulatory" evidence="2">
    <location>
        <begin position="15"/>
        <end position="128"/>
    </location>
</feature>
<dbReference type="InterPro" id="IPR007492">
    <property type="entry name" value="LytTR_DNA-bd_dom"/>
</dbReference>
<dbReference type="SMART" id="SM00448">
    <property type="entry name" value="REC"/>
    <property type="match status" value="1"/>
</dbReference>
<dbReference type="Gene3D" id="3.40.50.2300">
    <property type="match status" value="1"/>
</dbReference>
<dbReference type="Pfam" id="PF04397">
    <property type="entry name" value="LytTR"/>
    <property type="match status" value="1"/>
</dbReference>
<evidence type="ECO:0000313" key="4">
    <source>
        <dbReference type="EMBL" id="MCF2497041.1"/>
    </source>
</evidence>
<protein>
    <submittedName>
        <fullName evidence="4">LytTR family DNA-binding domain-containing protein</fullName>
    </submittedName>
</protein>
<comment type="caution">
    <text evidence="4">The sequence shown here is derived from an EMBL/GenBank/DDBJ whole genome shotgun (WGS) entry which is preliminary data.</text>
</comment>
<name>A0A9X1Q9X5_9BACT</name>
<dbReference type="Gene3D" id="2.40.50.1020">
    <property type="entry name" value="LytTr DNA-binding domain"/>
    <property type="match status" value="1"/>
</dbReference>
<dbReference type="Proteomes" id="UP001139411">
    <property type="component" value="Unassembled WGS sequence"/>
</dbReference>
<dbReference type="InterPro" id="IPR001789">
    <property type="entry name" value="Sig_transdc_resp-reg_receiver"/>
</dbReference>
<feature type="modified residue" description="4-aspartylphosphate" evidence="1">
    <location>
        <position position="67"/>
    </location>
</feature>
<accession>A0A9X1Q9X5</accession>
<evidence type="ECO:0000313" key="5">
    <source>
        <dbReference type="Proteomes" id="UP001139411"/>
    </source>
</evidence>
<proteinExistence type="predicted"/>
<dbReference type="PANTHER" id="PTHR37299">
    <property type="entry name" value="TRANSCRIPTIONAL REGULATOR-RELATED"/>
    <property type="match status" value="1"/>
</dbReference>
<dbReference type="EMBL" id="JAKFFV010000002">
    <property type="protein sequence ID" value="MCF2497041.1"/>
    <property type="molecule type" value="Genomic_DNA"/>
</dbReference>
<dbReference type="PROSITE" id="PS50930">
    <property type="entry name" value="HTH_LYTTR"/>
    <property type="match status" value="1"/>
</dbReference>